<dbReference type="EMBL" id="MZNU01000230">
    <property type="protein sequence ID" value="OWP02467.1"/>
    <property type="molecule type" value="Genomic_DNA"/>
</dbReference>
<gene>
    <name evidence="2" type="ORF">B2J93_43</name>
</gene>
<dbReference type="InParanoid" id="A0A218Z350"/>
<proteinExistence type="predicted"/>
<organism evidence="2 3">
    <name type="scientific">Diplocarpon coronariae</name>
    <dbReference type="NCBI Taxonomy" id="2795749"/>
    <lineage>
        <taxon>Eukaryota</taxon>
        <taxon>Fungi</taxon>
        <taxon>Dikarya</taxon>
        <taxon>Ascomycota</taxon>
        <taxon>Pezizomycotina</taxon>
        <taxon>Leotiomycetes</taxon>
        <taxon>Helotiales</taxon>
        <taxon>Drepanopezizaceae</taxon>
        <taxon>Diplocarpon</taxon>
    </lineage>
</organism>
<feature type="region of interest" description="Disordered" evidence="1">
    <location>
        <begin position="1"/>
        <end position="74"/>
    </location>
</feature>
<keyword evidence="3" id="KW-1185">Reference proteome</keyword>
<evidence type="ECO:0000313" key="2">
    <source>
        <dbReference type="EMBL" id="OWP02467.1"/>
    </source>
</evidence>
<evidence type="ECO:0000313" key="3">
    <source>
        <dbReference type="Proteomes" id="UP000242519"/>
    </source>
</evidence>
<protein>
    <submittedName>
        <fullName evidence="2">Uncharacterized protein</fullName>
    </submittedName>
</protein>
<comment type="caution">
    <text evidence="2">The sequence shown here is derived from an EMBL/GenBank/DDBJ whole genome shotgun (WGS) entry which is preliminary data.</text>
</comment>
<reference evidence="2 3" key="1">
    <citation type="submission" date="2017-04" db="EMBL/GenBank/DDBJ databases">
        <title>Draft genome sequence of Marssonina coronaria NL1: causal agent of apple blotch.</title>
        <authorList>
            <person name="Cheng Q."/>
        </authorList>
    </citation>
    <scope>NUCLEOTIDE SEQUENCE [LARGE SCALE GENOMIC DNA]</scope>
    <source>
        <strain evidence="2 3">NL1</strain>
    </source>
</reference>
<name>A0A218Z350_9HELO</name>
<feature type="compositionally biased region" description="Basic and acidic residues" evidence="1">
    <location>
        <begin position="10"/>
        <end position="31"/>
    </location>
</feature>
<dbReference type="AlphaFoldDB" id="A0A218Z350"/>
<sequence length="120" mass="13067">MRSYTTAVRWRGDEYSDRKTTKPKRGMEARVEGYLGGVGGKEAENPDTNAGDGVALQREPEDREARQSGLDGRLLYTAAPKQREAGDGGGNRAPGTFVYSLIDAGAQLVHSSPWALKRTR</sequence>
<evidence type="ECO:0000256" key="1">
    <source>
        <dbReference type="SAM" id="MobiDB-lite"/>
    </source>
</evidence>
<accession>A0A218Z350</accession>
<dbReference type="Proteomes" id="UP000242519">
    <property type="component" value="Unassembled WGS sequence"/>
</dbReference>